<accession>A0A6H2GU69</accession>
<protein>
    <submittedName>
        <fullName evidence="2">Uncharacterized protein</fullName>
    </submittedName>
</protein>
<dbReference type="KEGG" id="palr:HGI30_04805"/>
<organism evidence="2 3">
    <name type="scientific">Paenibacillus albicereus</name>
    <dbReference type="NCBI Taxonomy" id="2726185"/>
    <lineage>
        <taxon>Bacteria</taxon>
        <taxon>Bacillati</taxon>
        <taxon>Bacillota</taxon>
        <taxon>Bacilli</taxon>
        <taxon>Bacillales</taxon>
        <taxon>Paenibacillaceae</taxon>
        <taxon>Paenibacillus</taxon>
    </lineage>
</organism>
<dbReference type="Proteomes" id="UP000502136">
    <property type="component" value="Chromosome"/>
</dbReference>
<evidence type="ECO:0000313" key="3">
    <source>
        <dbReference type="Proteomes" id="UP000502136"/>
    </source>
</evidence>
<name>A0A6H2GU69_9BACL</name>
<dbReference type="AlphaFoldDB" id="A0A6H2GU69"/>
<feature type="transmembrane region" description="Helical" evidence="1">
    <location>
        <begin position="29"/>
        <end position="47"/>
    </location>
</feature>
<dbReference type="RefSeq" id="WP_168906602.1">
    <property type="nucleotide sequence ID" value="NZ_CP051428.1"/>
</dbReference>
<sequence>MNKIVPLATLVLIIASVLVHRLGTPLNDFWQGLITGVAVMGLIYSIYSLSTQIRKKSAGA</sequence>
<keyword evidence="1" id="KW-0812">Transmembrane</keyword>
<evidence type="ECO:0000313" key="2">
    <source>
        <dbReference type="EMBL" id="QJC50947.1"/>
    </source>
</evidence>
<keyword evidence="1" id="KW-0472">Membrane</keyword>
<evidence type="ECO:0000256" key="1">
    <source>
        <dbReference type="SAM" id="Phobius"/>
    </source>
</evidence>
<keyword evidence="1" id="KW-1133">Transmembrane helix</keyword>
<proteinExistence type="predicted"/>
<keyword evidence="3" id="KW-1185">Reference proteome</keyword>
<reference evidence="2 3" key="1">
    <citation type="submission" date="2020-04" db="EMBL/GenBank/DDBJ databases">
        <title>Novel Paenibacillus strain UniB2 isolated from commercial digestive syrup.</title>
        <authorList>
            <person name="Thorat V."/>
            <person name="Kirdat K."/>
            <person name="Tiwarekar B."/>
            <person name="Yadav A."/>
        </authorList>
    </citation>
    <scope>NUCLEOTIDE SEQUENCE [LARGE SCALE GENOMIC DNA]</scope>
    <source>
        <strain evidence="2 3">UniB2</strain>
    </source>
</reference>
<dbReference type="EMBL" id="CP051428">
    <property type="protein sequence ID" value="QJC50947.1"/>
    <property type="molecule type" value="Genomic_DNA"/>
</dbReference>
<gene>
    <name evidence="2" type="ORF">HGI30_04805</name>
</gene>